<dbReference type="RefSeq" id="WP_254269863.1">
    <property type="nucleotide sequence ID" value="NZ_CP100400.1"/>
</dbReference>
<dbReference type="GO" id="GO:0033013">
    <property type="term" value="P:tetrapyrrole metabolic process"/>
    <property type="evidence" value="ECO:0007669"/>
    <property type="project" value="UniProtKB-ARBA"/>
</dbReference>
<keyword evidence="3 6" id="KW-0812">Transmembrane</keyword>
<evidence type="ECO:0000313" key="8">
    <source>
        <dbReference type="Proteomes" id="UP001595945"/>
    </source>
</evidence>
<evidence type="ECO:0000313" key="7">
    <source>
        <dbReference type="EMBL" id="MFC4824394.1"/>
    </source>
</evidence>
<reference evidence="7 8" key="1">
    <citation type="journal article" date="2019" name="Int. J. Syst. Evol. Microbiol.">
        <title>The Global Catalogue of Microorganisms (GCM) 10K type strain sequencing project: providing services to taxonomists for standard genome sequencing and annotation.</title>
        <authorList>
            <consortium name="The Broad Institute Genomics Platform"/>
            <consortium name="The Broad Institute Genome Sequencing Center for Infectious Disease"/>
            <person name="Wu L."/>
            <person name="Ma J."/>
        </authorList>
    </citation>
    <scope>NUCLEOTIDE SEQUENCE [LARGE SCALE GENOMIC DNA]</scope>
    <source>
        <strain evidence="7 8">XZYJ18</strain>
    </source>
</reference>
<proteinExistence type="inferred from homology"/>
<gene>
    <name evidence="7" type="ORF">ACFO9K_08965</name>
</gene>
<organism evidence="7 8">
    <name type="scientific">Halorussus aquaticus</name>
    <dbReference type="NCBI Taxonomy" id="2953748"/>
    <lineage>
        <taxon>Archaea</taxon>
        <taxon>Methanobacteriati</taxon>
        <taxon>Methanobacteriota</taxon>
        <taxon>Stenosarchaea group</taxon>
        <taxon>Halobacteria</taxon>
        <taxon>Halobacteriales</taxon>
        <taxon>Haladaptataceae</taxon>
        <taxon>Halorussus</taxon>
    </lineage>
</organism>
<dbReference type="PIRSF" id="PIRSF005859">
    <property type="entry name" value="PBR"/>
    <property type="match status" value="1"/>
</dbReference>
<evidence type="ECO:0000256" key="1">
    <source>
        <dbReference type="ARBA" id="ARBA00004141"/>
    </source>
</evidence>
<feature type="transmembrane region" description="Helical" evidence="6">
    <location>
        <begin position="145"/>
        <end position="163"/>
    </location>
</feature>
<name>A0ABD5Q0Y5_9EURY</name>
<comment type="caution">
    <text evidence="7">The sequence shown here is derived from an EMBL/GenBank/DDBJ whole genome shotgun (WGS) entry which is preliminary data.</text>
</comment>
<dbReference type="GO" id="GO:0016020">
    <property type="term" value="C:membrane"/>
    <property type="evidence" value="ECO:0007669"/>
    <property type="project" value="UniProtKB-SubCell"/>
</dbReference>
<keyword evidence="4 6" id="KW-1133">Transmembrane helix</keyword>
<feature type="transmembrane region" description="Helical" evidence="6">
    <location>
        <begin position="93"/>
        <end position="111"/>
    </location>
</feature>
<dbReference type="GeneID" id="73044922"/>
<dbReference type="Pfam" id="PF03073">
    <property type="entry name" value="TspO_MBR"/>
    <property type="match status" value="1"/>
</dbReference>
<feature type="transmembrane region" description="Helical" evidence="6">
    <location>
        <begin position="60"/>
        <end position="81"/>
    </location>
</feature>
<keyword evidence="8" id="KW-1185">Reference proteome</keyword>
<dbReference type="EMBL" id="JBHSHT010000001">
    <property type="protein sequence ID" value="MFC4824394.1"/>
    <property type="molecule type" value="Genomic_DNA"/>
</dbReference>
<dbReference type="FunFam" id="1.20.1260.100:FF:000001">
    <property type="entry name" value="translocator protein 2"/>
    <property type="match status" value="1"/>
</dbReference>
<dbReference type="PANTHER" id="PTHR10057">
    <property type="entry name" value="PERIPHERAL-TYPE BENZODIAZEPINE RECEPTOR"/>
    <property type="match status" value="1"/>
</dbReference>
<feature type="transmembrane region" description="Helical" evidence="6">
    <location>
        <begin position="18"/>
        <end position="40"/>
    </location>
</feature>
<dbReference type="InterPro" id="IPR038330">
    <property type="entry name" value="TspO/MBR-related_sf"/>
</dbReference>
<comment type="subcellular location">
    <subcellularLocation>
        <location evidence="1">Membrane</location>
        <topology evidence="1">Multi-pass membrane protein</topology>
    </subcellularLocation>
</comment>
<evidence type="ECO:0000256" key="4">
    <source>
        <dbReference type="ARBA" id="ARBA00022989"/>
    </source>
</evidence>
<dbReference type="InterPro" id="IPR004307">
    <property type="entry name" value="TspO_MBR"/>
</dbReference>
<keyword evidence="5 6" id="KW-0472">Membrane</keyword>
<dbReference type="Proteomes" id="UP001595945">
    <property type="component" value="Unassembled WGS sequence"/>
</dbReference>
<dbReference type="CDD" id="cd15904">
    <property type="entry name" value="TSPO_MBR"/>
    <property type="match status" value="1"/>
</dbReference>
<evidence type="ECO:0000256" key="2">
    <source>
        <dbReference type="ARBA" id="ARBA00007524"/>
    </source>
</evidence>
<dbReference type="PANTHER" id="PTHR10057:SF0">
    <property type="entry name" value="TRANSLOCATOR PROTEIN"/>
    <property type="match status" value="1"/>
</dbReference>
<dbReference type="Gene3D" id="1.20.1260.100">
    <property type="entry name" value="TspO/MBR protein"/>
    <property type="match status" value="1"/>
</dbReference>
<sequence>MTLTETPKRGDRGGNTRWAALVASVLVCELAGIVPSILTADEVATWYPTLVKPAFTPPSWVFGPVWTALYLLMGVALYLVWRSDRSRVRRTALALFGVQLALNAAWTLVFFGSQAIVGGLAVIVALLALVVATVAAFARIDRRAAALLVPYLLWVGFATALNYELWRLN</sequence>
<accession>A0ABD5Q0Y5</accession>
<evidence type="ECO:0000256" key="5">
    <source>
        <dbReference type="ARBA" id="ARBA00023136"/>
    </source>
</evidence>
<evidence type="ECO:0000256" key="6">
    <source>
        <dbReference type="SAM" id="Phobius"/>
    </source>
</evidence>
<evidence type="ECO:0000256" key="3">
    <source>
        <dbReference type="ARBA" id="ARBA00022692"/>
    </source>
</evidence>
<feature type="transmembrane region" description="Helical" evidence="6">
    <location>
        <begin position="117"/>
        <end position="138"/>
    </location>
</feature>
<dbReference type="AlphaFoldDB" id="A0ABD5Q0Y5"/>
<protein>
    <submittedName>
        <fullName evidence="7">TspO/MBR family protein</fullName>
    </submittedName>
</protein>
<comment type="similarity">
    <text evidence="2">Belongs to the TspO/BZRP family.</text>
</comment>